<evidence type="ECO:0000313" key="2">
    <source>
        <dbReference type="EMBL" id="GHO59721.1"/>
    </source>
</evidence>
<evidence type="ECO:0000313" key="3">
    <source>
        <dbReference type="Proteomes" id="UP000654345"/>
    </source>
</evidence>
<comment type="caution">
    <text evidence="2">The sequence shown here is derived from an EMBL/GenBank/DDBJ whole genome shotgun (WGS) entry which is preliminary data.</text>
</comment>
<dbReference type="Proteomes" id="UP000654345">
    <property type="component" value="Unassembled WGS sequence"/>
</dbReference>
<evidence type="ECO:0000256" key="1">
    <source>
        <dbReference type="SAM" id="MobiDB-lite"/>
    </source>
</evidence>
<feature type="compositionally biased region" description="Low complexity" evidence="1">
    <location>
        <begin position="111"/>
        <end position="123"/>
    </location>
</feature>
<accession>A0ABQ3V3H6</accession>
<name>A0ABQ3V3H6_9CHLR</name>
<proteinExistence type="predicted"/>
<feature type="region of interest" description="Disordered" evidence="1">
    <location>
        <begin position="1"/>
        <end position="23"/>
    </location>
</feature>
<dbReference type="EMBL" id="BNJG01000003">
    <property type="protein sequence ID" value="GHO59721.1"/>
    <property type="molecule type" value="Genomic_DNA"/>
</dbReference>
<feature type="region of interest" description="Disordered" evidence="1">
    <location>
        <begin position="66"/>
        <end position="155"/>
    </location>
</feature>
<feature type="compositionally biased region" description="Polar residues" evidence="1">
    <location>
        <begin position="139"/>
        <end position="155"/>
    </location>
</feature>
<protein>
    <submittedName>
        <fullName evidence="2">Uncharacterized protein</fullName>
    </submittedName>
</protein>
<gene>
    <name evidence="2" type="ORF">KSB_81960</name>
</gene>
<reference evidence="2 3" key="1">
    <citation type="journal article" date="2021" name="Int. J. Syst. Evol. Microbiol.">
        <title>Reticulibacter mediterranei gen. nov., sp. nov., within the new family Reticulibacteraceae fam. nov., and Ktedonospora formicarum gen. nov., sp. nov., Ktedonobacter robiniae sp. nov., Dictyobacter formicarum sp. nov. and Dictyobacter arantiisoli sp. nov., belonging to the class Ktedonobacteria.</title>
        <authorList>
            <person name="Yabe S."/>
            <person name="Zheng Y."/>
            <person name="Wang C.M."/>
            <person name="Sakai Y."/>
            <person name="Abe K."/>
            <person name="Yokota A."/>
            <person name="Donadio S."/>
            <person name="Cavaletti L."/>
            <person name="Monciardini P."/>
        </authorList>
    </citation>
    <scope>NUCLEOTIDE SEQUENCE [LARGE SCALE GENOMIC DNA]</scope>
    <source>
        <strain evidence="2 3">SOSP1-30</strain>
    </source>
</reference>
<feature type="compositionally biased region" description="Polar residues" evidence="1">
    <location>
        <begin position="66"/>
        <end position="110"/>
    </location>
</feature>
<keyword evidence="3" id="KW-1185">Reference proteome</keyword>
<dbReference type="RefSeq" id="WP_201375885.1">
    <property type="nucleotide sequence ID" value="NZ_BNJG01000003.1"/>
</dbReference>
<sequence length="155" mass="15944">METQSFNLAKTKAVRSQAKAPASPAKPMLKARALALANIFKRGTVIASLATFGIVGSLIAYSQLQTAAKPTNPSSTAKHVTPTTATSQKSNSFFQQQEGNNLGSQDALQGTSTATPTATSAPAYTQGGTNYRLPAVVNNAPSYSPQGPVSGSRAS</sequence>
<organism evidence="2 3">
    <name type="scientific">Ktedonobacter robiniae</name>
    <dbReference type="NCBI Taxonomy" id="2778365"/>
    <lineage>
        <taxon>Bacteria</taxon>
        <taxon>Bacillati</taxon>
        <taxon>Chloroflexota</taxon>
        <taxon>Ktedonobacteria</taxon>
        <taxon>Ktedonobacterales</taxon>
        <taxon>Ktedonobacteraceae</taxon>
        <taxon>Ktedonobacter</taxon>
    </lineage>
</organism>